<gene>
    <name evidence="2" type="ORF">FHS29_000475</name>
</gene>
<dbReference type="Proteomes" id="UP000547510">
    <property type="component" value="Unassembled WGS sequence"/>
</dbReference>
<feature type="transmembrane region" description="Helical" evidence="1">
    <location>
        <begin position="33"/>
        <end position="53"/>
    </location>
</feature>
<dbReference type="InterPro" id="IPR036259">
    <property type="entry name" value="MFS_trans_sf"/>
</dbReference>
<feature type="transmembrane region" description="Helical" evidence="1">
    <location>
        <begin position="98"/>
        <end position="121"/>
    </location>
</feature>
<dbReference type="EMBL" id="JACHJN010000001">
    <property type="protein sequence ID" value="MBB5953905.1"/>
    <property type="molecule type" value="Genomic_DNA"/>
</dbReference>
<sequence length="161" mass="16415">MAERTASSRPLRADRDFTVFWAGQTLSELGNSFALVALPLLVLLCAAAVAVLAGSGSALVVAGAVLGYAFGMALAGISSMSLRQSVTPDHLLGRVTSAFWTVHTALAPLGASALTALVAAFGVRGPLLGVAVVLSAVVVVGLFTPIRSRYPELEEAARVPA</sequence>
<accession>A0A841CD10</accession>
<dbReference type="Gene3D" id="1.20.1250.20">
    <property type="entry name" value="MFS general substrate transporter like domains"/>
    <property type="match status" value="1"/>
</dbReference>
<name>A0A841CD10_9PSEU</name>
<dbReference type="SUPFAM" id="SSF103473">
    <property type="entry name" value="MFS general substrate transporter"/>
    <property type="match status" value="1"/>
</dbReference>
<feature type="transmembrane region" description="Helical" evidence="1">
    <location>
        <begin position="127"/>
        <end position="146"/>
    </location>
</feature>
<proteinExistence type="predicted"/>
<evidence type="ECO:0000256" key="1">
    <source>
        <dbReference type="SAM" id="Phobius"/>
    </source>
</evidence>
<feature type="transmembrane region" description="Helical" evidence="1">
    <location>
        <begin position="59"/>
        <end position="77"/>
    </location>
</feature>
<organism evidence="2 3">
    <name type="scientific">Saccharothrix tamanrassetensis</name>
    <dbReference type="NCBI Taxonomy" id="1051531"/>
    <lineage>
        <taxon>Bacteria</taxon>
        <taxon>Bacillati</taxon>
        <taxon>Actinomycetota</taxon>
        <taxon>Actinomycetes</taxon>
        <taxon>Pseudonocardiales</taxon>
        <taxon>Pseudonocardiaceae</taxon>
        <taxon>Saccharothrix</taxon>
    </lineage>
</organism>
<reference evidence="2 3" key="1">
    <citation type="submission" date="2020-08" db="EMBL/GenBank/DDBJ databases">
        <title>Genomic Encyclopedia of Type Strains, Phase III (KMG-III): the genomes of soil and plant-associated and newly described type strains.</title>
        <authorList>
            <person name="Whitman W."/>
        </authorList>
    </citation>
    <scope>NUCLEOTIDE SEQUENCE [LARGE SCALE GENOMIC DNA]</scope>
    <source>
        <strain evidence="2 3">CECT 8640</strain>
    </source>
</reference>
<dbReference type="RefSeq" id="WP_184687720.1">
    <property type="nucleotide sequence ID" value="NZ_JACHJN010000001.1"/>
</dbReference>
<comment type="caution">
    <text evidence="2">The sequence shown here is derived from an EMBL/GenBank/DDBJ whole genome shotgun (WGS) entry which is preliminary data.</text>
</comment>
<evidence type="ECO:0000313" key="2">
    <source>
        <dbReference type="EMBL" id="MBB5953905.1"/>
    </source>
</evidence>
<protein>
    <submittedName>
        <fullName evidence="2">MFS family permease</fullName>
    </submittedName>
</protein>
<keyword evidence="1" id="KW-0472">Membrane</keyword>
<evidence type="ECO:0000313" key="3">
    <source>
        <dbReference type="Proteomes" id="UP000547510"/>
    </source>
</evidence>
<keyword evidence="1" id="KW-0812">Transmembrane</keyword>
<keyword evidence="1" id="KW-1133">Transmembrane helix</keyword>
<keyword evidence="3" id="KW-1185">Reference proteome</keyword>
<dbReference type="AlphaFoldDB" id="A0A841CD10"/>